<protein>
    <submittedName>
        <fullName evidence="2">Glutamate receptor 2.7-like</fullName>
    </submittedName>
</protein>
<evidence type="ECO:0000256" key="1">
    <source>
        <dbReference type="SAM" id="MobiDB-lite"/>
    </source>
</evidence>
<reference evidence="3" key="1">
    <citation type="journal article" date="2019" name="Nat. Commun.">
        <title>The genome of broomcorn millet.</title>
        <authorList>
            <person name="Zou C."/>
            <person name="Miki D."/>
            <person name="Li D."/>
            <person name="Tang Q."/>
            <person name="Xiao L."/>
            <person name="Rajput S."/>
            <person name="Deng P."/>
            <person name="Jia W."/>
            <person name="Huang R."/>
            <person name="Zhang M."/>
            <person name="Sun Y."/>
            <person name="Hu J."/>
            <person name="Fu X."/>
            <person name="Schnable P.S."/>
            <person name="Li F."/>
            <person name="Zhang H."/>
            <person name="Feng B."/>
            <person name="Zhu X."/>
            <person name="Liu R."/>
            <person name="Schnable J.C."/>
            <person name="Zhu J.-K."/>
            <person name="Zhang H."/>
        </authorList>
    </citation>
    <scope>NUCLEOTIDE SEQUENCE [LARGE SCALE GENOMIC DNA]</scope>
</reference>
<evidence type="ECO:0000313" key="2">
    <source>
        <dbReference type="EMBL" id="RLN25104.1"/>
    </source>
</evidence>
<gene>
    <name evidence="2" type="ORF">C2845_PM07G13220</name>
</gene>
<dbReference type="STRING" id="4540.A0A3L6STU7"/>
<comment type="caution">
    <text evidence="2">The sequence shown here is derived from an EMBL/GenBank/DDBJ whole genome shotgun (WGS) entry which is preliminary data.</text>
</comment>
<name>A0A3L6STU7_PANMI</name>
<sequence>MFLITAVAASLVLVVYLATFVYRERHELRAAEPGSGSVSLKRVAAALRPQGHDGSTLQAAVLERLTVGRRRRVAAMGRREQSGKRLWRPGGVSSQRHSRMDSASPLERKGSGEFRTPFEQRIGEAQNTEERKKLLLSP</sequence>
<dbReference type="EMBL" id="PQIB02000004">
    <property type="protein sequence ID" value="RLN25104.1"/>
    <property type="molecule type" value="Genomic_DNA"/>
</dbReference>
<organism evidence="2 3">
    <name type="scientific">Panicum miliaceum</name>
    <name type="common">Proso millet</name>
    <name type="synonym">Broomcorn millet</name>
    <dbReference type="NCBI Taxonomy" id="4540"/>
    <lineage>
        <taxon>Eukaryota</taxon>
        <taxon>Viridiplantae</taxon>
        <taxon>Streptophyta</taxon>
        <taxon>Embryophyta</taxon>
        <taxon>Tracheophyta</taxon>
        <taxon>Spermatophyta</taxon>
        <taxon>Magnoliopsida</taxon>
        <taxon>Liliopsida</taxon>
        <taxon>Poales</taxon>
        <taxon>Poaceae</taxon>
        <taxon>PACMAD clade</taxon>
        <taxon>Panicoideae</taxon>
        <taxon>Panicodae</taxon>
        <taxon>Paniceae</taxon>
        <taxon>Panicinae</taxon>
        <taxon>Panicum</taxon>
        <taxon>Panicum sect. Panicum</taxon>
    </lineage>
</organism>
<evidence type="ECO:0000313" key="3">
    <source>
        <dbReference type="Proteomes" id="UP000275267"/>
    </source>
</evidence>
<feature type="compositionally biased region" description="Basic and acidic residues" evidence="1">
    <location>
        <begin position="106"/>
        <end position="138"/>
    </location>
</feature>
<dbReference type="AlphaFoldDB" id="A0A3L6STU7"/>
<keyword evidence="3" id="KW-1185">Reference proteome</keyword>
<accession>A0A3L6STU7</accession>
<proteinExistence type="predicted"/>
<feature type="region of interest" description="Disordered" evidence="1">
    <location>
        <begin position="74"/>
        <end position="138"/>
    </location>
</feature>
<dbReference type="Proteomes" id="UP000275267">
    <property type="component" value="Unassembled WGS sequence"/>
</dbReference>